<protein>
    <submittedName>
        <fullName evidence="5">Lipopolysaccharide transport periplasmic protein LptA</fullName>
    </submittedName>
</protein>
<keyword evidence="1 3" id="KW-0732">Signal</keyword>
<feature type="signal peptide" evidence="3">
    <location>
        <begin position="1"/>
        <end position="23"/>
    </location>
</feature>
<dbReference type="PANTHER" id="PTHR36504">
    <property type="entry name" value="LIPOPOLYSACCHARIDE EXPORT SYSTEM PROTEIN LPTA"/>
    <property type="match status" value="1"/>
</dbReference>
<dbReference type="GO" id="GO:0009279">
    <property type="term" value="C:cell outer membrane"/>
    <property type="evidence" value="ECO:0007669"/>
    <property type="project" value="TreeGrafter"/>
</dbReference>
<evidence type="ECO:0000256" key="1">
    <source>
        <dbReference type="ARBA" id="ARBA00022729"/>
    </source>
</evidence>
<name>A0A2N5XN04_9HYPH</name>
<dbReference type="Pfam" id="PF03968">
    <property type="entry name" value="LptD_N"/>
    <property type="match status" value="1"/>
</dbReference>
<dbReference type="GO" id="GO:0015920">
    <property type="term" value="P:lipopolysaccharide transport"/>
    <property type="evidence" value="ECO:0007669"/>
    <property type="project" value="TreeGrafter"/>
</dbReference>
<evidence type="ECO:0000256" key="2">
    <source>
        <dbReference type="SAM" id="MobiDB-lite"/>
    </source>
</evidence>
<evidence type="ECO:0000259" key="4">
    <source>
        <dbReference type="Pfam" id="PF03968"/>
    </source>
</evidence>
<evidence type="ECO:0000313" key="5">
    <source>
        <dbReference type="EMBL" id="PLW75872.1"/>
    </source>
</evidence>
<dbReference type="Gene3D" id="2.60.450.10">
    <property type="entry name" value="Lipopolysaccharide (LPS) transport protein A like domain"/>
    <property type="match status" value="1"/>
</dbReference>
<dbReference type="GO" id="GO:0017089">
    <property type="term" value="F:glycolipid transfer activity"/>
    <property type="evidence" value="ECO:0007669"/>
    <property type="project" value="TreeGrafter"/>
</dbReference>
<keyword evidence="6" id="KW-1185">Reference proteome</keyword>
<dbReference type="EMBL" id="PKUQ01000042">
    <property type="protein sequence ID" value="PLW75872.1"/>
    <property type="molecule type" value="Genomic_DNA"/>
</dbReference>
<dbReference type="InterPro" id="IPR005653">
    <property type="entry name" value="OstA-like_N"/>
</dbReference>
<proteinExistence type="predicted"/>
<dbReference type="Proteomes" id="UP000234881">
    <property type="component" value="Unassembled WGS sequence"/>
</dbReference>
<evidence type="ECO:0000313" key="6">
    <source>
        <dbReference type="Proteomes" id="UP000234881"/>
    </source>
</evidence>
<dbReference type="AlphaFoldDB" id="A0A2N5XN04"/>
<gene>
    <name evidence="5" type="ORF">C0081_17365</name>
</gene>
<dbReference type="RefSeq" id="WP_101535114.1">
    <property type="nucleotide sequence ID" value="NZ_PKUQ01000042.1"/>
</dbReference>
<dbReference type="PANTHER" id="PTHR36504:SF1">
    <property type="entry name" value="LIPOPOLYSACCHARIDE EXPORT SYSTEM PROTEIN LPTA"/>
    <property type="match status" value="1"/>
</dbReference>
<feature type="domain" description="Organic solvent tolerance-like N-terminal" evidence="4">
    <location>
        <begin position="42"/>
        <end position="151"/>
    </location>
</feature>
<dbReference type="OrthoDB" id="9811926at2"/>
<accession>A0A2N5XN04</accession>
<dbReference type="GO" id="GO:0030288">
    <property type="term" value="C:outer membrane-bounded periplasmic space"/>
    <property type="evidence" value="ECO:0007669"/>
    <property type="project" value="TreeGrafter"/>
</dbReference>
<reference evidence="5 6" key="1">
    <citation type="submission" date="2018-01" db="EMBL/GenBank/DDBJ databases">
        <title>The draft genome sequence of Cohaesibacter sp. H1304.</title>
        <authorList>
            <person name="Wang N.-N."/>
            <person name="Du Z.-J."/>
        </authorList>
    </citation>
    <scope>NUCLEOTIDE SEQUENCE [LARGE SCALE GENOMIC DNA]</scope>
    <source>
        <strain evidence="5 6">H1304</strain>
    </source>
</reference>
<organism evidence="5 6">
    <name type="scientific">Cohaesibacter celericrescens</name>
    <dbReference type="NCBI Taxonomy" id="2067669"/>
    <lineage>
        <taxon>Bacteria</taxon>
        <taxon>Pseudomonadati</taxon>
        <taxon>Pseudomonadota</taxon>
        <taxon>Alphaproteobacteria</taxon>
        <taxon>Hyphomicrobiales</taxon>
        <taxon>Cohaesibacteraceae</taxon>
    </lineage>
</organism>
<feature type="chain" id="PRO_5014891823" evidence="3">
    <location>
        <begin position="24"/>
        <end position="186"/>
    </location>
</feature>
<comment type="caution">
    <text evidence="5">The sequence shown here is derived from an EMBL/GenBank/DDBJ whole genome shotgun (WGS) entry which is preliminary data.</text>
</comment>
<feature type="region of interest" description="Disordered" evidence="2">
    <location>
        <begin position="156"/>
        <end position="186"/>
    </location>
</feature>
<dbReference type="InterPro" id="IPR052037">
    <property type="entry name" value="LPS_export_LptA"/>
</dbReference>
<sequence length="186" mass="19508">MAARHIFFFALFVLVLAPLSAGAQSMADVASGLRTDPDAPIEIEADQLDIYDQKKLAVFKGNVRAQQGETILNTATLTIHYSGGGAGTAQSITRLEAIGGVQISQKDQKATGSTAYVDMVKEVITLSGNVVLSQGANVLRGSKLTIDMQSGAARLASSSASSGTGNKPKRVQGLFIPNRKSKKTNN</sequence>
<evidence type="ECO:0000256" key="3">
    <source>
        <dbReference type="SAM" id="SignalP"/>
    </source>
</evidence>